<accession>A0A6B0URP9</accession>
<dbReference type="AlphaFoldDB" id="A0A6B0URP9"/>
<protein>
    <submittedName>
        <fullName evidence="1">Putative secreted protein</fullName>
    </submittedName>
</protein>
<proteinExistence type="predicted"/>
<name>A0A6B0URP9_IXORI</name>
<reference evidence="1" key="1">
    <citation type="submission" date="2019-12" db="EMBL/GenBank/DDBJ databases">
        <title>An insight into the sialome of adult female Ixodes ricinus ticks feeding for 6 days.</title>
        <authorList>
            <person name="Perner J."/>
            <person name="Ribeiro J.M.C."/>
        </authorList>
    </citation>
    <scope>NUCLEOTIDE SEQUENCE</scope>
    <source>
        <strain evidence="1">Semi-engorged</strain>
        <tissue evidence="1">Salivary glands</tissue>
    </source>
</reference>
<dbReference type="EMBL" id="GIFC01009965">
    <property type="protein sequence ID" value="MXU92048.1"/>
    <property type="molecule type" value="Transcribed_RNA"/>
</dbReference>
<sequence>MNYFLAVTTAPVSALLQPLRAVETEQAENRSDLSLERFTFSRPYSKARLPGFCAVCLKHGLGTRPFGPLSTAYDILKPFNLSGFFALCLKVRRTYPADFLKVNADVLGIFFRRCVGRLSDEVRRTNAV</sequence>
<evidence type="ECO:0000313" key="1">
    <source>
        <dbReference type="EMBL" id="MXU92048.1"/>
    </source>
</evidence>
<organism evidence="1">
    <name type="scientific">Ixodes ricinus</name>
    <name type="common">Common tick</name>
    <name type="synonym">Acarus ricinus</name>
    <dbReference type="NCBI Taxonomy" id="34613"/>
    <lineage>
        <taxon>Eukaryota</taxon>
        <taxon>Metazoa</taxon>
        <taxon>Ecdysozoa</taxon>
        <taxon>Arthropoda</taxon>
        <taxon>Chelicerata</taxon>
        <taxon>Arachnida</taxon>
        <taxon>Acari</taxon>
        <taxon>Parasitiformes</taxon>
        <taxon>Ixodida</taxon>
        <taxon>Ixodoidea</taxon>
        <taxon>Ixodidae</taxon>
        <taxon>Ixodinae</taxon>
        <taxon>Ixodes</taxon>
    </lineage>
</organism>